<reference evidence="2 3" key="1">
    <citation type="submission" date="2018-09" db="EMBL/GenBank/DDBJ databases">
        <title>YIM 75507 draft genome.</title>
        <authorList>
            <person name="Tang S."/>
            <person name="Feng Y."/>
        </authorList>
    </citation>
    <scope>NUCLEOTIDE SEQUENCE [LARGE SCALE GENOMIC DNA]</scope>
    <source>
        <strain evidence="2 3">YIM 75507</strain>
    </source>
</reference>
<dbReference type="EMBL" id="QZEY01000037">
    <property type="protein sequence ID" value="RJL19509.1"/>
    <property type="molecule type" value="Genomic_DNA"/>
</dbReference>
<keyword evidence="3" id="KW-1185">Reference proteome</keyword>
<dbReference type="Pfam" id="PF12697">
    <property type="entry name" value="Abhydrolase_6"/>
    <property type="match status" value="1"/>
</dbReference>
<proteinExistence type="predicted"/>
<feature type="domain" description="AB hydrolase-1" evidence="1">
    <location>
        <begin position="30"/>
        <end position="153"/>
    </location>
</feature>
<protein>
    <submittedName>
        <fullName evidence="2">Alpha/beta fold hydrolase</fullName>
    </submittedName>
</protein>
<comment type="caution">
    <text evidence="2">The sequence shown here is derived from an EMBL/GenBank/DDBJ whole genome shotgun (WGS) entry which is preliminary data.</text>
</comment>
<dbReference type="Gene3D" id="3.40.50.1820">
    <property type="entry name" value="alpha/beta hydrolase"/>
    <property type="match status" value="2"/>
</dbReference>
<dbReference type="InterPro" id="IPR000073">
    <property type="entry name" value="AB_hydrolase_1"/>
</dbReference>
<keyword evidence="2" id="KW-0378">Hydrolase</keyword>
<sequence length="184" mass="19068">MGSPGAITGTVTSADGTRVVFDRRGAGPVIVLVHGASADRLALAEVARLLSPWFTAVTYERRGWAGLDREIEDLAAVIGATGGRAGVFGGSSGAVLALEATVRLPAIICLVLWEPPAPLATAAAVRRPALVLNSGRSPARTRRTGSALARAIPAAVHRVLPGQTPDVTPQALAPELLEFFTRHQ</sequence>
<organism evidence="2 3">
    <name type="scientific">Bailinhaonella thermotolerans</name>
    <dbReference type="NCBI Taxonomy" id="1070861"/>
    <lineage>
        <taxon>Bacteria</taxon>
        <taxon>Bacillati</taxon>
        <taxon>Actinomycetota</taxon>
        <taxon>Actinomycetes</taxon>
        <taxon>Streptosporangiales</taxon>
        <taxon>Streptosporangiaceae</taxon>
        <taxon>Bailinhaonella</taxon>
    </lineage>
</organism>
<dbReference type="OrthoDB" id="4222986at2"/>
<evidence type="ECO:0000259" key="1">
    <source>
        <dbReference type="Pfam" id="PF12697"/>
    </source>
</evidence>
<dbReference type="SUPFAM" id="SSF53474">
    <property type="entry name" value="alpha/beta-Hydrolases"/>
    <property type="match status" value="1"/>
</dbReference>
<dbReference type="GO" id="GO:0016787">
    <property type="term" value="F:hydrolase activity"/>
    <property type="evidence" value="ECO:0007669"/>
    <property type="project" value="UniProtKB-KW"/>
</dbReference>
<dbReference type="Proteomes" id="UP000265768">
    <property type="component" value="Unassembled WGS sequence"/>
</dbReference>
<dbReference type="InterPro" id="IPR029058">
    <property type="entry name" value="AB_hydrolase_fold"/>
</dbReference>
<accession>A0A3A4A302</accession>
<dbReference type="AlphaFoldDB" id="A0A3A4A302"/>
<evidence type="ECO:0000313" key="2">
    <source>
        <dbReference type="EMBL" id="RJL19509.1"/>
    </source>
</evidence>
<gene>
    <name evidence="2" type="ORF">D5H75_40355</name>
</gene>
<name>A0A3A4A302_9ACTN</name>
<evidence type="ECO:0000313" key="3">
    <source>
        <dbReference type="Proteomes" id="UP000265768"/>
    </source>
</evidence>